<evidence type="ECO:0000256" key="6">
    <source>
        <dbReference type="SAM" id="MobiDB-lite"/>
    </source>
</evidence>
<organism evidence="7 8">
    <name type="scientific">Lates japonicus</name>
    <name type="common">Japanese lates</name>
    <dbReference type="NCBI Taxonomy" id="270547"/>
    <lineage>
        <taxon>Eukaryota</taxon>
        <taxon>Metazoa</taxon>
        <taxon>Chordata</taxon>
        <taxon>Craniata</taxon>
        <taxon>Vertebrata</taxon>
        <taxon>Euteleostomi</taxon>
        <taxon>Actinopterygii</taxon>
        <taxon>Neopterygii</taxon>
        <taxon>Teleostei</taxon>
        <taxon>Neoteleostei</taxon>
        <taxon>Acanthomorphata</taxon>
        <taxon>Carangaria</taxon>
        <taxon>Carangaria incertae sedis</taxon>
        <taxon>Centropomidae</taxon>
        <taxon>Lates</taxon>
    </lineage>
</organism>
<evidence type="ECO:0000313" key="7">
    <source>
        <dbReference type="EMBL" id="GLD63765.1"/>
    </source>
</evidence>
<evidence type="ECO:0000256" key="5">
    <source>
        <dbReference type="SAM" id="Coils"/>
    </source>
</evidence>
<evidence type="ECO:0000256" key="3">
    <source>
        <dbReference type="ARBA" id="ARBA00023054"/>
    </source>
</evidence>
<sequence>MDSYRSYWNSSMQSSTWVEGEDQDVYEVESRVPLPRPFPLCSTLNEKNSVVVQTQISHINHRTNGHLLKVISKISLPTPPYTTRRIPFSGPLSHPVDLLEETEKLMKEKVEVQRQAEKENSDLLKQIQALEKQLEKNRRFLDEQAVDREHERDFFQQEIQKLEQQLKNPQKPQPGSEQRNQEVDQLTSQLKEKADWCSELLLSSEQLHSELGARDEEIDKLESRIRELEQALLASAESLEK</sequence>
<feature type="coiled-coil region" evidence="5">
    <location>
        <begin position="211"/>
        <end position="238"/>
    </location>
</feature>
<comment type="caution">
    <text evidence="7">The sequence shown here is derived from an EMBL/GenBank/DDBJ whole genome shotgun (WGS) entry which is preliminary data.</text>
</comment>
<dbReference type="GO" id="GO:0005813">
    <property type="term" value="C:centrosome"/>
    <property type="evidence" value="ECO:0007669"/>
    <property type="project" value="UniProtKB-SubCell"/>
</dbReference>
<feature type="coiled-coil region" evidence="5">
    <location>
        <begin position="99"/>
        <end position="165"/>
    </location>
</feature>
<dbReference type="PANTHER" id="PTHR44981">
    <property type="entry name" value="PERICENTRIN-LIKE PROTEIN, ISOFORM F"/>
    <property type="match status" value="1"/>
</dbReference>
<dbReference type="AlphaFoldDB" id="A0AAD3RDA7"/>
<evidence type="ECO:0000256" key="1">
    <source>
        <dbReference type="ARBA" id="ARBA00004300"/>
    </source>
</evidence>
<feature type="region of interest" description="Disordered" evidence="6">
    <location>
        <begin position="165"/>
        <end position="188"/>
    </location>
</feature>
<evidence type="ECO:0000313" key="8">
    <source>
        <dbReference type="Proteomes" id="UP001279410"/>
    </source>
</evidence>
<gene>
    <name evidence="7" type="ORF">AKAME5_002922900</name>
</gene>
<accession>A0AAD3RDA7</accession>
<comment type="subcellular location">
    <subcellularLocation>
        <location evidence="1">Cytoplasm</location>
        <location evidence="1">Cytoskeleton</location>
        <location evidence="1">Microtubule organizing center</location>
        <location evidence="1">Centrosome</location>
    </subcellularLocation>
</comment>
<dbReference type="Proteomes" id="UP001279410">
    <property type="component" value="Unassembled WGS sequence"/>
</dbReference>
<feature type="non-terminal residue" evidence="7">
    <location>
        <position position="1"/>
    </location>
</feature>
<keyword evidence="2" id="KW-0963">Cytoplasm</keyword>
<name>A0AAD3RDA7_LATJO</name>
<dbReference type="EMBL" id="BRZM01005435">
    <property type="protein sequence ID" value="GLD63765.1"/>
    <property type="molecule type" value="Genomic_DNA"/>
</dbReference>
<keyword evidence="3 5" id="KW-0175">Coiled coil</keyword>
<evidence type="ECO:0000256" key="2">
    <source>
        <dbReference type="ARBA" id="ARBA00022490"/>
    </source>
</evidence>
<protein>
    <submittedName>
        <fullName evidence="7">A-kinase anchor protein 9-like protein</fullName>
    </submittedName>
</protein>
<evidence type="ECO:0000256" key="4">
    <source>
        <dbReference type="ARBA" id="ARBA00023212"/>
    </source>
</evidence>
<reference evidence="7" key="1">
    <citation type="submission" date="2022-08" db="EMBL/GenBank/DDBJ databases">
        <title>Genome sequencing of akame (Lates japonicus).</title>
        <authorList>
            <person name="Hashiguchi Y."/>
            <person name="Takahashi H."/>
        </authorList>
    </citation>
    <scope>NUCLEOTIDE SEQUENCE</scope>
    <source>
        <strain evidence="7">Kochi</strain>
    </source>
</reference>
<feature type="compositionally biased region" description="Polar residues" evidence="6">
    <location>
        <begin position="168"/>
        <end position="188"/>
    </location>
</feature>
<dbReference type="GO" id="GO:0060090">
    <property type="term" value="F:molecular adaptor activity"/>
    <property type="evidence" value="ECO:0007669"/>
    <property type="project" value="InterPro"/>
</dbReference>
<keyword evidence="8" id="KW-1185">Reference proteome</keyword>
<dbReference type="PANTHER" id="PTHR44981:SF1">
    <property type="entry name" value="A-KINASE ANCHOR PROTEIN 9"/>
    <property type="match status" value="1"/>
</dbReference>
<dbReference type="InterPro" id="IPR028745">
    <property type="entry name" value="AKAP9/Pericentrin"/>
</dbReference>
<dbReference type="GO" id="GO:0007165">
    <property type="term" value="P:signal transduction"/>
    <property type="evidence" value="ECO:0007669"/>
    <property type="project" value="InterPro"/>
</dbReference>
<keyword evidence="4" id="KW-0206">Cytoskeleton</keyword>
<proteinExistence type="predicted"/>